<organism evidence="11">
    <name type="scientific">Thelazia callipaeda</name>
    <name type="common">Oriental eyeworm</name>
    <name type="synonym">Parasitic nematode</name>
    <dbReference type="NCBI Taxonomy" id="103827"/>
    <lineage>
        <taxon>Eukaryota</taxon>
        <taxon>Metazoa</taxon>
        <taxon>Ecdysozoa</taxon>
        <taxon>Nematoda</taxon>
        <taxon>Chromadorea</taxon>
        <taxon>Rhabditida</taxon>
        <taxon>Spirurina</taxon>
        <taxon>Spiruromorpha</taxon>
        <taxon>Thelazioidea</taxon>
        <taxon>Thelaziidae</taxon>
        <taxon>Thelazia</taxon>
    </lineage>
</organism>
<dbReference type="STRING" id="103827.A0A0N5CJH8"/>
<dbReference type="GO" id="GO:0008270">
    <property type="term" value="F:zinc ion binding"/>
    <property type="evidence" value="ECO:0007669"/>
    <property type="project" value="UniProtKB-KW"/>
</dbReference>
<evidence type="ECO:0000313" key="10">
    <source>
        <dbReference type="Proteomes" id="UP000276776"/>
    </source>
</evidence>
<keyword evidence="10" id="KW-1185">Reference proteome</keyword>
<feature type="compositionally biased region" description="Polar residues" evidence="7">
    <location>
        <begin position="149"/>
        <end position="158"/>
    </location>
</feature>
<dbReference type="WBParaSite" id="TCLT_0000018501-mRNA-1">
    <property type="protein sequence ID" value="TCLT_0000018501-mRNA-1"/>
    <property type="gene ID" value="TCLT_0000018501"/>
</dbReference>
<dbReference type="OrthoDB" id="10255185at2759"/>
<feature type="domain" description="C2HC/C3H-type" evidence="8">
    <location>
        <begin position="106"/>
        <end position="135"/>
    </location>
</feature>
<keyword evidence="3" id="KW-0677">Repeat</keyword>
<gene>
    <name evidence="9" type="ORF">TCLT_LOCUS186</name>
</gene>
<dbReference type="PANTHER" id="PTHR13555:SF25">
    <property type="entry name" value="ZINC FINGER C2HC DOMAIN-CONTAINING PROTEIN 1A"/>
    <property type="match status" value="1"/>
</dbReference>
<evidence type="ECO:0000256" key="2">
    <source>
        <dbReference type="ARBA" id="ARBA00022723"/>
    </source>
</evidence>
<sequence>MVHIKLRFCFNIKIVLQLKHEPVCQRMTKVKRKVFDSGRQRATGSDITIENVRNARKEREKLGGTFPRPQTGWRERHETFVTAVSSSKTVTETPSQEPAKTLLPKGYVKCEYCGRSFNDAASQRHIPFCKTQHDKMKASAKVISTGTKFSATSNMSQKSESKKENQVTIRNARQLSVDIPRKNRSNSKKPKCHQEIPVRRSSVFSRRSEPSVHQDSPEENNGRQQVDPSKKASPVSLTRKSVSGSKKRTRSVVQKKRT</sequence>
<dbReference type="Proteomes" id="UP000276776">
    <property type="component" value="Unassembled WGS sequence"/>
</dbReference>
<evidence type="ECO:0000256" key="4">
    <source>
        <dbReference type="ARBA" id="ARBA00022771"/>
    </source>
</evidence>
<feature type="compositionally biased region" description="Basic residues" evidence="7">
    <location>
        <begin position="182"/>
        <end position="191"/>
    </location>
</feature>
<evidence type="ECO:0000313" key="9">
    <source>
        <dbReference type="EMBL" id="VDM95051.1"/>
    </source>
</evidence>
<name>A0A0N5CJH8_THECL</name>
<keyword evidence="5" id="KW-0862">Zinc</keyword>
<comment type="similarity">
    <text evidence="1">Belongs to the ZC2HC1 family.</text>
</comment>
<evidence type="ECO:0000256" key="6">
    <source>
        <dbReference type="PROSITE-ProRule" id="PRU01371"/>
    </source>
</evidence>
<reference evidence="11" key="1">
    <citation type="submission" date="2017-02" db="UniProtKB">
        <authorList>
            <consortium name="WormBaseParasite"/>
        </authorList>
    </citation>
    <scope>IDENTIFICATION</scope>
</reference>
<feature type="region of interest" description="Disordered" evidence="7">
    <location>
        <begin position="149"/>
        <end position="258"/>
    </location>
</feature>
<dbReference type="InterPro" id="IPR026319">
    <property type="entry name" value="ZC2HC1A/B-like"/>
</dbReference>
<evidence type="ECO:0000313" key="11">
    <source>
        <dbReference type="WBParaSite" id="TCLT_0000018501-mRNA-1"/>
    </source>
</evidence>
<evidence type="ECO:0000256" key="7">
    <source>
        <dbReference type="SAM" id="MobiDB-lite"/>
    </source>
</evidence>
<keyword evidence="4 6" id="KW-0863">Zinc-finger</keyword>
<keyword evidence="2" id="KW-0479">Metal-binding</keyword>
<feature type="compositionally biased region" description="Polar residues" evidence="7">
    <location>
        <begin position="235"/>
        <end position="244"/>
    </location>
</feature>
<dbReference type="PROSITE" id="PS52027">
    <property type="entry name" value="ZF_C2HC_C3H"/>
    <property type="match status" value="1"/>
</dbReference>
<feature type="compositionally biased region" description="Basic and acidic residues" evidence="7">
    <location>
        <begin position="206"/>
        <end position="216"/>
    </location>
</feature>
<dbReference type="EMBL" id="UYYF01000011">
    <property type="protein sequence ID" value="VDM95051.1"/>
    <property type="molecule type" value="Genomic_DNA"/>
</dbReference>
<dbReference type="AlphaFoldDB" id="A0A0N5CJH8"/>
<proteinExistence type="inferred from homology"/>
<feature type="compositionally biased region" description="Basic residues" evidence="7">
    <location>
        <begin position="245"/>
        <end position="258"/>
    </location>
</feature>
<dbReference type="PANTHER" id="PTHR13555">
    <property type="entry name" value="C2H2 ZINC FINGER CGI-62-RELATED"/>
    <property type="match status" value="1"/>
</dbReference>
<dbReference type="InterPro" id="IPR049899">
    <property type="entry name" value="Znf_C2HC_C3H"/>
</dbReference>
<protein>
    <submittedName>
        <fullName evidence="11">Zinc finger C2HC domain-containing protein 1A</fullName>
    </submittedName>
</protein>
<evidence type="ECO:0000259" key="8">
    <source>
        <dbReference type="PROSITE" id="PS52027"/>
    </source>
</evidence>
<evidence type="ECO:0000256" key="1">
    <source>
        <dbReference type="ARBA" id="ARBA00010843"/>
    </source>
</evidence>
<accession>A0A0N5CJH8</accession>
<evidence type="ECO:0000256" key="3">
    <source>
        <dbReference type="ARBA" id="ARBA00022737"/>
    </source>
</evidence>
<evidence type="ECO:0000256" key="5">
    <source>
        <dbReference type="ARBA" id="ARBA00022833"/>
    </source>
</evidence>
<reference evidence="9 10" key="2">
    <citation type="submission" date="2018-11" db="EMBL/GenBank/DDBJ databases">
        <authorList>
            <consortium name="Pathogen Informatics"/>
        </authorList>
    </citation>
    <scope>NUCLEOTIDE SEQUENCE [LARGE SCALE GENOMIC DNA]</scope>
</reference>